<dbReference type="InterPro" id="IPR010031">
    <property type="entry name" value="FAD_lactone_oxidase-like"/>
</dbReference>
<dbReference type="Gene3D" id="3.30.465.10">
    <property type="match status" value="1"/>
</dbReference>
<dbReference type="GO" id="GO:0071949">
    <property type="term" value="F:FAD binding"/>
    <property type="evidence" value="ECO:0007669"/>
    <property type="project" value="InterPro"/>
</dbReference>
<dbReference type="AlphaFoldDB" id="A0AAJ1U518"/>
<protein>
    <submittedName>
        <fullName evidence="3">FAD-binding oxidoreductase</fullName>
    </submittedName>
</protein>
<dbReference type="InterPro" id="IPR016166">
    <property type="entry name" value="FAD-bd_PCMH"/>
</dbReference>
<reference evidence="3" key="2">
    <citation type="submission" date="2023-04" db="EMBL/GenBank/DDBJ databases">
        <title>'Rhodoalgimonas zhirmunskyi' gen. nov., isolated from a red alga.</title>
        <authorList>
            <person name="Nedashkovskaya O.I."/>
            <person name="Otstavnykh N.Y."/>
            <person name="Bystritskaya E.P."/>
            <person name="Balabanova L.A."/>
            <person name="Isaeva M.P."/>
        </authorList>
    </citation>
    <scope>NUCLEOTIDE SEQUENCE</scope>
    <source>
        <strain evidence="3">10Alg 79</strain>
    </source>
</reference>
<evidence type="ECO:0000313" key="3">
    <source>
        <dbReference type="EMBL" id="MDQ2093766.1"/>
    </source>
</evidence>
<evidence type="ECO:0000256" key="1">
    <source>
        <dbReference type="ARBA" id="ARBA00022827"/>
    </source>
</evidence>
<dbReference type="Pfam" id="PF01565">
    <property type="entry name" value="FAD_binding_4"/>
    <property type="match status" value="1"/>
</dbReference>
<gene>
    <name evidence="3" type="ORF">NOI20_06560</name>
</gene>
<keyword evidence="1" id="KW-0285">Flavoprotein</keyword>
<dbReference type="SUPFAM" id="SSF56176">
    <property type="entry name" value="FAD-binding/transporter-associated domain-like"/>
    <property type="match status" value="1"/>
</dbReference>
<evidence type="ECO:0000313" key="4">
    <source>
        <dbReference type="Proteomes" id="UP001227162"/>
    </source>
</evidence>
<dbReference type="RefSeq" id="WP_317625346.1">
    <property type="nucleotide sequence ID" value="NZ_JANFFA010000001.1"/>
</dbReference>
<dbReference type="PROSITE" id="PS51387">
    <property type="entry name" value="FAD_PCMH"/>
    <property type="match status" value="1"/>
</dbReference>
<sequence length="434" mass="46923">MRWKTDTYSGWGRALKAEGELARPERISALKALPLAPAMGARRSYGDAALNDSGRAVDMTRLDRIIGFDPETGLLEAEAGLSIAEMVRIFVPRGFLPAVMPGTGFATLGGCIAMDVHGKNHHHDGSFGAHVEEIRLLRGGKDVVISREKQKEVFRATLGGLGQTGVIMSAKIRLREIPGPSMQVQERRAESLEEHLNMLDASQARYTVGWLDATAKGAAMGRGIVEEAEHGHADAPAEEKAKSVPVDAPRFALSKPVVKAFNAQYYRRIPEGGQRRMRSIPDFFFPLDRIHDWNKLYGKRGFHQFQCVIPLSGRDALRGIVEAIASSGLASPLAVLKRLGPEGEGMLSFPMEGYTLAVDFPARAKTPALIEKLIALTAEAGGRIYLAKDSLADGASVRAMYPGHAKWAAIAAKGDPAGALQTDLTRRLGLRSAT</sequence>
<reference evidence="3" key="1">
    <citation type="submission" date="2022-07" db="EMBL/GenBank/DDBJ databases">
        <authorList>
            <person name="Otstavnykh N."/>
            <person name="Isaeva M."/>
            <person name="Bystritskaya E."/>
        </authorList>
    </citation>
    <scope>NUCLEOTIDE SEQUENCE</scope>
    <source>
        <strain evidence="3">10Alg 79</strain>
    </source>
</reference>
<dbReference type="PANTHER" id="PTHR43762:SF1">
    <property type="entry name" value="D-ARABINONO-1,4-LACTONE OXIDASE"/>
    <property type="match status" value="1"/>
</dbReference>
<accession>A0AAJ1U518</accession>
<keyword evidence="1" id="KW-0274">FAD</keyword>
<dbReference type="PANTHER" id="PTHR43762">
    <property type="entry name" value="L-GULONOLACTONE OXIDASE"/>
    <property type="match status" value="1"/>
</dbReference>
<keyword evidence="4" id="KW-1185">Reference proteome</keyword>
<organism evidence="3 4">
    <name type="scientific">Rhodalgimonas zhirmunskyi</name>
    <dbReference type="NCBI Taxonomy" id="2964767"/>
    <lineage>
        <taxon>Bacteria</taxon>
        <taxon>Pseudomonadati</taxon>
        <taxon>Pseudomonadota</taxon>
        <taxon>Alphaproteobacteria</taxon>
        <taxon>Rhodobacterales</taxon>
        <taxon>Roseobacteraceae</taxon>
        <taxon>Rhodalgimonas</taxon>
    </lineage>
</organism>
<name>A0AAJ1U518_9RHOB</name>
<dbReference type="InterPro" id="IPR036318">
    <property type="entry name" value="FAD-bd_PCMH-like_sf"/>
</dbReference>
<comment type="caution">
    <text evidence="3">The sequence shown here is derived from an EMBL/GenBank/DDBJ whole genome shotgun (WGS) entry which is preliminary data.</text>
</comment>
<dbReference type="InterPro" id="IPR006094">
    <property type="entry name" value="Oxid_FAD_bind_N"/>
</dbReference>
<dbReference type="InterPro" id="IPR016169">
    <property type="entry name" value="FAD-bd_PCMH_sub2"/>
</dbReference>
<evidence type="ECO:0000259" key="2">
    <source>
        <dbReference type="PROSITE" id="PS51387"/>
    </source>
</evidence>
<dbReference type="EMBL" id="JANFFA010000001">
    <property type="protein sequence ID" value="MDQ2093766.1"/>
    <property type="molecule type" value="Genomic_DNA"/>
</dbReference>
<feature type="domain" description="FAD-binding PCMH-type" evidence="2">
    <location>
        <begin position="10"/>
        <end position="177"/>
    </location>
</feature>
<dbReference type="GO" id="GO:0016899">
    <property type="term" value="F:oxidoreductase activity, acting on the CH-OH group of donors, oxygen as acceptor"/>
    <property type="evidence" value="ECO:0007669"/>
    <property type="project" value="InterPro"/>
</dbReference>
<dbReference type="Proteomes" id="UP001227162">
    <property type="component" value="Unassembled WGS sequence"/>
</dbReference>
<proteinExistence type="predicted"/>